<dbReference type="Pfam" id="PF00702">
    <property type="entry name" value="Hydrolase"/>
    <property type="match status" value="1"/>
</dbReference>
<protein>
    <submittedName>
        <fullName evidence="1">HAD family hydrolase</fullName>
    </submittedName>
</protein>
<dbReference type="PANTHER" id="PTHR43434">
    <property type="entry name" value="PHOSPHOGLYCOLATE PHOSPHATASE"/>
    <property type="match status" value="1"/>
</dbReference>
<evidence type="ECO:0000313" key="1">
    <source>
        <dbReference type="EMBL" id="NGM81347.1"/>
    </source>
</evidence>
<dbReference type="GO" id="GO:0006281">
    <property type="term" value="P:DNA repair"/>
    <property type="evidence" value="ECO:0007669"/>
    <property type="project" value="TreeGrafter"/>
</dbReference>
<dbReference type="AlphaFoldDB" id="A0A6M1PDL9"/>
<dbReference type="Gene3D" id="1.10.150.240">
    <property type="entry name" value="Putative phosphatase, domain 2"/>
    <property type="match status" value="1"/>
</dbReference>
<dbReference type="EMBL" id="JAAKGU010000001">
    <property type="protein sequence ID" value="NGM81347.1"/>
    <property type="molecule type" value="Genomic_DNA"/>
</dbReference>
<organism evidence="1 2">
    <name type="scientific">Paenibacillus apii</name>
    <dbReference type="NCBI Taxonomy" id="1850370"/>
    <lineage>
        <taxon>Bacteria</taxon>
        <taxon>Bacillati</taxon>
        <taxon>Bacillota</taxon>
        <taxon>Bacilli</taxon>
        <taxon>Bacillales</taxon>
        <taxon>Paenibacillaceae</taxon>
        <taxon>Paenibacillus</taxon>
    </lineage>
</organism>
<dbReference type="SUPFAM" id="SSF56784">
    <property type="entry name" value="HAD-like"/>
    <property type="match status" value="1"/>
</dbReference>
<dbReference type="PANTHER" id="PTHR43434:SF1">
    <property type="entry name" value="PHOSPHOGLYCOLATE PHOSPHATASE"/>
    <property type="match status" value="1"/>
</dbReference>
<accession>A0A6M1PDL9</accession>
<keyword evidence="1" id="KW-0378">Hydrolase</keyword>
<reference evidence="1 2" key="1">
    <citation type="submission" date="2020-02" db="EMBL/GenBank/DDBJ databases">
        <authorList>
            <person name="Gao J."/>
            <person name="Sun J."/>
        </authorList>
    </citation>
    <scope>NUCLEOTIDE SEQUENCE [LARGE SCALE GENOMIC DNA]</scope>
    <source>
        <strain evidence="1 2">7124</strain>
    </source>
</reference>
<keyword evidence="2" id="KW-1185">Reference proteome</keyword>
<dbReference type="InterPro" id="IPR006439">
    <property type="entry name" value="HAD-SF_hydro_IA"/>
</dbReference>
<evidence type="ECO:0000313" key="2">
    <source>
        <dbReference type="Proteomes" id="UP000480151"/>
    </source>
</evidence>
<dbReference type="Gene3D" id="3.40.50.1000">
    <property type="entry name" value="HAD superfamily/HAD-like"/>
    <property type="match status" value="1"/>
</dbReference>
<sequence length="233" mass="27661">MLHTFEVISLDMFQTLVNVDSRTEQIWRPILQHHFTEQLAEEYAQSLLKVFFTHWQELRKSGQFFLMSEIYERSFIELFNKKMIPFDAGEAVNILFREHTLSEFYDETVDFLESIFKNHKICIVSDADDAMIPYFYESYGVHLFTSERHQSYKNDDKNTMFKELLKFYRINPKHVLHIGDSVSDILGATREGIVTCWINRSNRVWEYDVKPDFVVESLTEIEEILMASNSKVV</sequence>
<name>A0A6M1PDL9_9BACL</name>
<dbReference type="SFLD" id="SFLDG01129">
    <property type="entry name" value="C1.5:_HAD__Beta-PGM__Phosphata"/>
    <property type="match status" value="1"/>
</dbReference>
<comment type="caution">
    <text evidence="1">The sequence shown here is derived from an EMBL/GenBank/DDBJ whole genome shotgun (WGS) entry which is preliminary data.</text>
</comment>
<dbReference type="InterPro" id="IPR023214">
    <property type="entry name" value="HAD_sf"/>
</dbReference>
<gene>
    <name evidence="1" type="ORF">G5B47_02865</name>
</gene>
<dbReference type="InterPro" id="IPR023198">
    <property type="entry name" value="PGP-like_dom2"/>
</dbReference>
<proteinExistence type="predicted"/>
<dbReference type="Proteomes" id="UP000480151">
    <property type="component" value="Unassembled WGS sequence"/>
</dbReference>
<dbReference type="SFLD" id="SFLDS00003">
    <property type="entry name" value="Haloacid_Dehalogenase"/>
    <property type="match status" value="1"/>
</dbReference>
<dbReference type="GO" id="GO:0008967">
    <property type="term" value="F:phosphoglycolate phosphatase activity"/>
    <property type="evidence" value="ECO:0007669"/>
    <property type="project" value="TreeGrafter"/>
</dbReference>
<dbReference type="InterPro" id="IPR036412">
    <property type="entry name" value="HAD-like_sf"/>
</dbReference>
<dbReference type="InterPro" id="IPR050155">
    <property type="entry name" value="HAD-like_hydrolase_sf"/>
</dbReference>
<dbReference type="NCBIfam" id="TIGR01549">
    <property type="entry name" value="HAD-SF-IA-v1"/>
    <property type="match status" value="1"/>
</dbReference>
<dbReference type="RefSeq" id="WP_165094116.1">
    <property type="nucleotide sequence ID" value="NZ_JAAKGU010000001.1"/>
</dbReference>